<accession>A0A835P457</accession>
<gene>
    <name evidence="2" type="ORF">HPP92_028905</name>
    <name evidence="1" type="ORF">HPP92_028915</name>
</gene>
<keyword evidence="3" id="KW-1185">Reference proteome</keyword>
<dbReference type="EMBL" id="JADCNL010000592">
    <property type="protein sequence ID" value="KAG0446286.1"/>
    <property type="molecule type" value="Genomic_DNA"/>
</dbReference>
<organism evidence="2 3">
    <name type="scientific">Vanilla planifolia</name>
    <name type="common">Vanilla</name>
    <dbReference type="NCBI Taxonomy" id="51239"/>
    <lineage>
        <taxon>Eukaryota</taxon>
        <taxon>Viridiplantae</taxon>
        <taxon>Streptophyta</taxon>
        <taxon>Embryophyta</taxon>
        <taxon>Tracheophyta</taxon>
        <taxon>Spermatophyta</taxon>
        <taxon>Magnoliopsida</taxon>
        <taxon>Liliopsida</taxon>
        <taxon>Asparagales</taxon>
        <taxon>Orchidaceae</taxon>
        <taxon>Vanilloideae</taxon>
        <taxon>Vanilleae</taxon>
        <taxon>Vanilla</taxon>
    </lineage>
</organism>
<dbReference type="Proteomes" id="UP000636800">
    <property type="component" value="Unassembled WGS sequence"/>
</dbReference>
<name>A0A835P457_VANPL</name>
<protein>
    <submittedName>
        <fullName evidence="2">Uncharacterized protein</fullName>
    </submittedName>
</protein>
<evidence type="ECO:0000313" key="4">
    <source>
        <dbReference type="Proteomes" id="UP000639772"/>
    </source>
</evidence>
<proteinExistence type="predicted"/>
<dbReference type="Proteomes" id="UP000639772">
    <property type="component" value="Unassembled WGS sequence"/>
</dbReference>
<evidence type="ECO:0000313" key="3">
    <source>
        <dbReference type="Proteomes" id="UP000636800"/>
    </source>
</evidence>
<evidence type="ECO:0000313" key="2">
    <source>
        <dbReference type="EMBL" id="KAG0446286.1"/>
    </source>
</evidence>
<evidence type="ECO:0000313" key="1">
    <source>
        <dbReference type="EMBL" id="KAG0446284.1"/>
    </source>
</evidence>
<dbReference type="EMBL" id="JADCNM010000593">
    <property type="protein sequence ID" value="KAG0446284.1"/>
    <property type="molecule type" value="Genomic_DNA"/>
</dbReference>
<comment type="caution">
    <text evidence="2">The sequence shown here is derived from an EMBL/GenBank/DDBJ whole genome shotgun (WGS) entry which is preliminary data.</text>
</comment>
<reference evidence="3 4" key="1">
    <citation type="journal article" date="2020" name="Nat. Food">
        <title>A phased Vanilla planifolia genome enables genetic improvement of flavour and production.</title>
        <authorList>
            <person name="Hasing T."/>
            <person name="Tang H."/>
            <person name="Brym M."/>
            <person name="Khazi F."/>
            <person name="Huang T."/>
            <person name="Chambers A.H."/>
        </authorList>
    </citation>
    <scope>NUCLEOTIDE SEQUENCE [LARGE SCALE GENOMIC DNA]</scope>
    <source>
        <tissue evidence="2">Leaf</tissue>
    </source>
</reference>
<dbReference type="AlphaFoldDB" id="A0A835P457"/>
<sequence>MLMALVHPSVGCSYCWVLQRMVCSAPHKPRLIMRSLFRTTGKILPLPSSEEAAPIQLMSRRLQVGRSPPSTNHKMKIVGMIRYSGTAVNRPVRYRDFKRILEDEKDGALRNEFSVGVRERRKTLMRLVADSCNARLRWKPKAAESLALRHALLIGDPS</sequence>